<dbReference type="Gene3D" id="2.60.200.60">
    <property type="match status" value="1"/>
</dbReference>
<keyword evidence="2" id="KW-1185">Reference proteome</keyword>
<dbReference type="InterPro" id="IPR008727">
    <property type="entry name" value="PAAR_motif"/>
</dbReference>
<dbReference type="OrthoDB" id="197187at2"/>
<gene>
    <name evidence="1" type="ORF">QV13_26730</name>
</gene>
<dbReference type="EMBL" id="MDEO01000036">
    <property type="protein sequence ID" value="OCX13128.1"/>
    <property type="molecule type" value="Genomic_DNA"/>
</dbReference>
<proteinExistence type="predicted"/>
<evidence type="ECO:0008006" key="3">
    <source>
        <dbReference type="Google" id="ProtNLM"/>
    </source>
</evidence>
<comment type="caution">
    <text evidence="1">The sequence shown here is derived from an EMBL/GenBank/DDBJ whole genome shotgun (WGS) entry which is preliminary data.</text>
</comment>
<name>A0A1C2DEG1_9HYPH</name>
<dbReference type="Pfam" id="PF05488">
    <property type="entry name" value="PAAR_motif"/>
    <property type="match status" value="1"/>
</dbReference>
<dbReference type="CDD" id="cd14744">
    <property type="entry name" value="PAAR_CT_2"/>
    <property type="match status" value="1"/>
</dbReference>
<organism evidence="1 2">
    <name type="scientific">Mesorhizobium hungaricum</name>
    <dbReference type="NCBI Taxonomy" id="1566387"/>
    <lineage>
        <taxon>Bacteria</taxon>
        <taxon>Pseudomonadati</taxon>
        <taxon>Pseudomonadota</taxon>
        <taxon>Alphaproteobacteria</taxon>
        <taxon>Hyphomicrobiales</taxon>
        <taxon>Phyllobacteriaceae</taxon>
        <taxon>Mesorhizobium</taxon>
    </lineage>
</organism>
<evidence type="ECO:0000313" key="1">
    <source>
        <dbReference type="EMBL" id="OCX13128.1"/>
    </source>
</evidence>
<evidence type="ECO:0000313" key="2">
    <source>
        <dbReference type="Proteomes" id="UP000094412"/>
    </source>
</evidence>
<reference evidence="1 2" key="1">
    <citation type="submission" date="2016-08" db="EMBL/GenBank/DDBJ databases">
        <title>Whole genome sequence of Mesorhizobium sp. strain UASWS1009 isolated from industrial sewage.</title>
        <authorList>
            <person name="Crovadore J."/>
            <person name="Calmin G."/>
            <person name="Chablais R."/>
            <person name="Cochard B."/>
            <person name="Lefort F."/>
        </authorList>
    </citation>
    <scope>NUCLEOTIDE SEQUENCE [LARGE SCALE GENOMIC DNA]</scope>
    <source>
        <strain evidence="1 2">UASWS1009</strain>
    </source>
</reference>
<sequence length="88" mass="9058">MAQLIVRLGDTSDHGGAVVSSNTKWPCEGALIARKGDMFSCPIPGHGVNPIVTGSGKWKCEGMPIARQGDKTACGASLISGASKWDCA</sequence>
<dbReference type="Proteomes" id="UP000094412">
    <property type="component" value="Unassembled WGS sequence"/>
</dbReference>
<protein>
    <recommendedName>
        <fullName evidence="3">PAAR domain-containing protein</fullName>
    </recommendedName>
</protein>
<accession>A0A1C2DEG1</accession>
<dbReference type="STRING" id="1566387.QV13_26730"/>
<dbReference type="AlphaFoldDB" id="A0A1C2DEG1"/>